<dbReference type="InterPro" id="IPR029470">
    <property type="entry name" value="PDDEXK_4"/>
</dbReference>
<sequence>MVMDEELMQLHKLLSGFKNLNIKERKGPTLLEIARCPGRETVWSNILAFYLNPNLEHGLYDLLLKSLFEALGKEVPSPNLRSVSVETEYLTAVGNRIDLVITADTFVLGIENKVDAGLYNDLADYSRALTGCAAGKVPVHKVVLSKHPALVSNSFENLLYTDIMRAVRRNLGGYTDYVDSKYLVFFLDFLKTIENSYKNSYMTDNMDVVNFLRNNAEEVGRLMSYYNGLQKEMVLKLENIDRLLVERLFDNSTLGQRLAALGGRLQGQAANKRSGRFTWQGDALVKHNLQLNGVSVFYQLGVNWKHKLYAHYWVDGRQNQHYEQIFSEHHIIAKEFDLEDQDETIAQTVEQQLAQMVELLAFREHPYLGTTTVES</sequence>
<dbReference type="Pfam" id="PF14281">
    <property type="entry name" value="PDDEXK_4"/>
    <property type="match status" value="1"/>
</dbReference>
<reference evidence="1 2" key="1">
    <citation type="submission" date="2018-12" db="EMBL/GenBank/DDBJ databases">
        <title>Hymenobacter gummosus sp. nov., isolated from a spring.</title>
        <authorList>
            <person name="Nie L."/>
        </authorList>
    </citation>
    <scope>NUCLEOTIDE SEQUENCE [LARGE SCALE GENOMIC DNA]</scope>
    <source>
        <strain evidence="1 2">KCTC 52166</strain>
    </source>
</reference>
<dbReference type="EMBL" id="RXOF01000020">
    <property type="protein sequence ID" value="RTQ45452.1"/>
    <property type="molecule type" value="Genomic_DNA"/>
</dbReference>
<dbReference type="OrthoDB" id="1099676at2"/>
<proteinExistence type="predicted"/>
<organism evidence="1 2">
    <name type="scientific">Hymenobacter gummosus</name>
    <dbReference type="NCBI Taxonomy" id="1776032"/>
    <lineage>
        <taxon>Bacteria</taxon>
        <taxon>Pseudomonadati</taxon>
        <taxon>Bacteroidota</taxon>
        <taxon>Cytophagia</taxon>
        <taxon>Cytophagales</taxon>
        <taxon>Hymenobacteraceae</taxon>
        <taxon>Hymenobacter</taxon>
    </lineage>
</organism>
<protein>
    <recommendedName>
        <fullName evidence="3">PD-(D/E)XK nuclease family protein</fullName>
    </recommendedName>
</protein>
<dbReference type="Proteomes" id="UP000282184">
    <property type="component" value="Unassembled WGS sequence"/>
</dbReference>
<evidence type="ECO:0000313" key="1">
    <source>
        <dbReference type="EMBL" id="RTQ45452.1"/>
    </source>
</evidence>
<evidence type="ECO:0008006" key="3">
    <source>
        <dbReference type="Google" id="ProtNLM"/>
    </source>
</evidence>
<keyword evidence="2" id="KW-1185">Reference proteome</keyword>
<dbReference type="AlphaFoldDB" id="A0A431TVS8"/>
<evidence type="ECO:0000313" key="2">
    <source>
        <dbReference type="Proteomes" id="UP000282184"/>
    </source>
</evidence>
<gene>
    <name evidence="1" type="ORF">EJV47_25280</name>
</gene>
<comment type="caution">
    <text evidence="1">The sequence shown here is derived from an EMBL/GenBank/DDBJ whole genome shotgun (WGS) entry which is preliminary data.</text>
</comment>
<name>A0A431TVS8_9BACT</name>
<accession>A0A431TVS8</accession>